<dbReference type="CDD" id="cd01324">
    <property type="entry name" value="cbb3_Oxidase_CcoQ"/>
    <property type="match status" value="1"/>
</dbReference>
<accession>A0A085UWK0</accession>
<dbReference type="Proteomes" id="UP000028643">
    <property type="component" value="Unassembled WGS sequence"/>
</dbReference>
<evidence type="ECO:0000313" key="5">
    <source>
        <dbReference type="Proteomes" id="UP000028643"/>
    </source>
</evidence>
<name>A0A085UWK0_PSESX</name>
<evidence type="ECO:0000256" key="1">
    <source>
        <dbReference type="SAM" id="MobiDB-lite"/>
    </source>
</evidence>
<dbReference type="InterPro" id="IPR008621">
    <property type="entry name" value="Cbb3-typ_cyt_oxidase_comp"/>
</dbReference>
<proteinExistence type="predicted"/>
<evidence type="ECO:0000313" key="3">
    <source>
        <dbReference type="EMBL" id="KFE47563.1"/>
    </source>
</evidence>
<keyword evidence="2" id="KW-0812">Transmembrane</keyword>
<evidence type="ECO:0000313" key="4">
    <source>
        <dbReference type="EMBL" id="OCR21814.1"/>
    </source>
</evidence>
<evidence type="ECO:0000313" key="6">
    <source>
        <dbReference type="Proteomes" id="UP000093104"/>
    </source>
</evidence>
<dbReference type="OrthoDB" id="6402501at2"/>
<dbReference type="RefSeq" id="WP_047577851.1">
    <property type="nucleotide sequence ID" value="NZ_JPQT01000127.1"/>
</dbReference>
<keyword evidence="2" id="KW-1133">Transmembrane helix</keyword>
<dbReference type="AlphaFoldDB" id="A0A085UWK0"/>
<reference evidence="3 5" key="1">
    <citation type="submission" date="2014-07" db="EMBL/GenBank/DDBJ databases">
        <title>Draft Genome Sequences of Environmental Pseudomonas syringae strains.</title>
        <authorList>
            <person name="Baltrus D.A."/>
            <person name="Berge O."/>
            <person name="Morris C."/>
        </authorList>
    </citation>
    <scope>NUCLEOTIDE SEQUENCE [LARGE SCALE GENOMIC DNA]</scope>
    <source>
        <strain evidence="3 5">CEB003</strain>
    </source>
</reference>
<comment type="caution">
    <text evidence="3">The sequence shown here is derived from an EMBL/GenBank/DDBJ whole genome shotgun (WGS) entry which is preliminary data.</text>
</comment>
<protein>
    <submittedName>
        <fullName evidence="3">Cytochrome C oxidase</fullName>
    </submittedName>
</protein>
<dbReference type="PATRIC" id="fig|317.174.peg.4631"/>
<evidence type="ECO:0000256" key="2">
    <source>
        <dbReference type="SAM" id="Phobius"/>
    </source>
</evidence>
<feature type="transmembrane region" description="Helical" evidence="2">
    <location>
        <begin position="6"/>
        <end position="26"/>
    </location>
</feature>
<gene>
    <name evidence="4" type="ORF">AFK24_27995</name>
    <name evidence="3" type="ORF">IV02_22660</name>
</gene>
<keyword evidence="2" id="KW-0472">Membrane</keyword>
<organism evidence="3 5">
    <name type="scientific">Pseudomonas syringae</name>
    <dbReference type="NCBI Taxonomy" id="317"/>
    <lineage>
        <taxon>Bacteria</taxon>
        <taxon>Pseudomonadati</taxon>
        <taxon>Pseudomonadota</taxon>
        <taxon>Gammaproteobacteria</taxon>
        <taxon>Pseudomonadales</taxon>
        <taxon>Pseudomonadaceae</taxon>
        <taxon>Pseudomonas</taxon>
    </lineage>
</organism>
<reference evidence="4 6" key="2">
    <citation type="submission" date="2015-07" db="EMBL/GenBank/DDBJ databases">
        <title>Draft genome sequence of a diazotrophic, plant growth-promoting rhizobacterium of the Pseudomonas syringae complex.</title>
        <authorList>
            <person name="Patten C.L."/>
            <person name="Jeong H."/>
        </authorList>
    </citation>
    <scope>NUCLEOTIDE SEQUENCE [LARGE SCALE GENOMIC DNA]</scope>
    <source>
        <strain evidence="4 6">GR12-2</strain>
    </source>
</reference>
<feature type="compositionally biased region" description="Polar residues" evidence="1">
    <location>
        <begin position="51"/>
        <end position="72"/>
    </location>
</feature>
<dbReference type="EMBL" id="JPQT01000127">
    <property type="protein sequence ID" value="KFE47563.1"/>
    <property type="molecule type" value="Genomic_DNA"/>
</dbReference>
<sequence>MDIQDLRGLGTLVVAIAFIGLSLWVFSSRRNSEFAEARMAPFADEPLPTPVNEQLSQERLSKQQSVARSKQS</sequence>
<dbReference type="EMBL" id="LGSI01000073">
    <property type="protein sequence ID" value="OCR21814.1"/>
    <property type="molecule type" value="Genomic_DNA"/>
</dbReference>
<dbReference type="Proteomes" id="UP000093104">
    <property type="component" value="Unassembled WGS sequence"/>
</dbReference>
<feature type="region of interest" description="Disordered" evidence="1">
    <location>
        <begin position="41"/>
        <end position="72"/>
    </location>
</feature>